<keyword evidence="3" id="KW-1185">Reference proteome</keyword>
<feature type="compositionally biased region" description="Polar residues" evidence="1">
    <location>
        <begin position="454"/>
        <end position="478"/>
    </location>
</feature>
<feature type="compositionally biased region" description="Polar residues" evidence="1">
    <location>
        <begin position="37"/>
        <end position="47"/>
    </location>
</feature>
<feature type="compositionally biased region" description="Polar residues" evidence="1">
    <location>
        <begin position="148"/>
        <end position="158"/>
    </location>
</feature>
<accession>A0A9W9NZG3</accession>
<feature type="region of interest" description="Disordered" evidence="1">
    <location>
        <begin position="137"/>
        <end position="159"/>
    </location>
</feature>
<reference evidence="2" key="1">
    <citation type="submission" date="2022-11" db="EMBL/GenBank/DDBJ databases">
        <authorList>
            <person name="Petersen C."/>
        </authorList>
    </citation>
    <scope>NUCLEOTIDE SEQUENCE</scope>
    <source>
        <strain evidence="2">IBT 19713</strain>
    </source>
</reference>
<feature type="compositionally biased region" description="Basic residues" evidence="1">
    <location>
        <begin position="442"/>
        <end position="453"/>
    </location>
</feature>
<feature type="region of interest" description="Disordered" evidence="1">
    <location>
        <begin position="34"/>
        <end position="119"/>
    </location>
</feature>
<feature type="compositionally biased region" description="Polar residues" evidence="1">
    <location>
        <begin position="423"/>
        <end position="434"/>
    </location>
</feature>
<feature type="region of interest" description="Disordered" evidence="1">
    <location>
        <begin position="387"/>
        <end position="594"/>
    </location>
</feature>
<feature type="region of interest" description="Disordered" evidence="1">
    <location>
        <begin position="194"/>
        <end position="318"/>
    </location>
</feature>
<feature type="compositionally biased region" description="Basic and acidic residues" evidence="1">
    <location>
        <begin position="271"/>
        <end position="291"/>
    </location>
</feature>
<feature type="compositionally biased region" description="Basic and acidic residues" evidence="1">
    <location>
        <begin position="219"/>
        <end position="242"/>
    </location>
</feature>
<feature type="region of interest" description="Disordered" evidence="1">
    <location>
        <begin position="1048"/>
        <end position="1082"/>
    </location>
</feature>
<feature type="compositionally biased region" description="Polar residues" evidence="1">
    <location>
        <begin position="1540"/>
        <end position="1562"/>
    </location>
</feature>
<name>A0A9W9NZG3_9EURO</name>
<feature type="compositionally biased region" description="Basic residues" evidence="1">
    <location>
        <begin position="1636"/>
        <end position="1645"/>
    </location>
</feature>
<feature type="compositionally biased region" description="Basic and acidic residues" evidence="1">
    <location>
        <begin position="686"/>
        <end position="696"/>
    </location>
</feature>
<evidence type="ECO:0000313" key="2">
    <source>
        <dbReference type="EMBL" id="KAJ5232714.1"/>
    </source>
</evidence>
<dbReference type="Proteomes" id="UP001150941">
    <property type="component" value="Unassembled WGS sequence"/>
</dbReference>
<feature type="compositionally biased region" description="Basic and acidic residues" evidence="1">
    <location>
        <begin position="1771"/>
        <end position="1781"/>
    </location>
</feature>
<dbReference type="RefSeq" id="XP_058330706.1">
    <property type="nucleotide sequence ID" value="XM_058474966.1"/>
</dbReference>
<feature type="compositionally biased region" description="Basic and acidic residues" evidence="1">
    <location>
        <begin position="1063"/>
        <end position="1077"/>
    </location>
</feature>
<reference evidence="2" key="2">
    <citation type="journal article" date="2023" name="IMA Fungus">
        <title>Comparative genomic study of the Penicillium genus elucidates a diverse pangenome and 15 lateral gene transfer events.</title>
        <authorList>
            <person name="Petersen C."/>
            <person name="Sorensen T."/>
            <person name="Nielsen M.R."/>
            <person name="Sondergaard T.E."/>
            <person name="Sorensen J.L."/>
            <person name="Fitzpatrick D.A."/>
            <person name="Frisvad J.C."/>
            <person name="Nielsen K.L."/>
        </authorList>
    </citation>
    <scope>NUCLEOTIDE SEQUENCE</scope>
    <source>
        <strain evidence="2">IBT 19713</strain>
    </source>
</reference>
<feature type="region of interest" description="Disordered" evidence="1">
    <location>
        <begin position="1098"/>
        <end position="1790"/>
    </location>
</feature>
<dbReference type="OrthoDB" id="5365701at2759"/>
<feature type="compositionally biased region" description="Basic residues" evidence="1">
    <location>
        <begin position="720"/>
        <end position="730"/>
    </location>
</feature>
<dbReference type="GeneID" id="83202269"/>
<feature type="region of interest" description="Disordered" evidence="1">
    <location>
        <begin position="607"/>
        <end position="1014"/>
    </location>
</feature>
<feature type="compositionally biased region" description="Low complexity" evidence="1">
    <location>
        <begin position="734"/>
        <end position="745"/>
    </location>
</feature>
<feature type="compositionally biased region" description="Low complexity" evidence="1">
    <location>
        <begin position="1696"/>
        <end position="1706"/>
    </location>
</feature>
<dbReference type="EMBL" id="JAPQKS010000004">
    <property type="protein sequence ID" value="KAJ5232714.1"/>
    <property type="molecule type" value="Genomic_DNA"/>
</dbReference>
<feature type="compositionally biased region" description="Basic residues" evidence="1">
    <location>
        <begin position="1760"/>
        <end position="1770"/>
    </location>
</feature>
<feature type="compositionally biased region" description="Basic residues" evidence="1">
    <location>
        <begin position="1457"/>
        <end position="1468"/>
    </location>
</feature>
<feature type="compositionally biased region" description="Low complexity" evidence="1">
    <location>
        <begin position="1120"/>
        <end position="1135"/>
    </location>
</feature>
<gene>
    <name evidence="2" type="ORF">N7468_005670</name>
</gene>
<protein>
    <submittedName>
        <fullName evidence="2">Uncharacterized protein</fullName>
    </submittedName>
</protein>
<feature type="compositionally biased region" description="Pro residues" evidence="1">
    <location>
        <begin position="1323"/>
        <end position="1368"/>
    </location>
</feature>
<feature type="compositionally biased region" description="Basic residues" evidence="1">
    <location>
        <begin position="913"/>
        <end position="924"/>
    </location>
</feature>
<organism evidence="2 3">
    <name type="scientific">Penicillium chermesinum</name>
    <dbReference type="NCBI Taxonomy" id="63820"/>
    <lineage>
        <taxon>Eukaryota</taxon>
        <taxon>Fungi</taxon>
        <taxon>Dikarya</taxon>
        <taxon>Ascomycota</taxon>
        <taxon>Pezizomycotina</taxon>
        <taxon>Eurotiomycetes</taxon>
        <taxon>Eurotiomycetidae</taxon>
        <taxon>Eurotiales</taxon>
        <taxon>Aspergillaceae</taxon>
        <taxon>Penicillium</taxon>
    </lineage>
</organism>
<feature type="compositionally biased region" description="Basic and acidic residues" evidence="1">
    <location>
        <begin position="197"/>
        <end position="206"/>
    </location>
</feature>
<evidence type="ECO:0000313" key="3">
    <source>
        <dbReference type="Proteomes" id="UP001150941"/>
    </source>
</evidence>
<feature type="compositionally biased region" description="Basic and acidic residues" evidence="1">
    <location>
        <begin position="1480"/>
        <end position="1490"/>
    </location>
</feature>
<feature type="compositionally biased region" description="Basic residues" evidence="1">
    <location>
        <begin position="560"/>
        <end position="570"/>
    </location>
</feature>
<evidence type="ECO:0000256" key="1">
    <source>
        <dbReference type="SAM" id="MobiDB-lite"/>
    </source>
</evidence>
<feature type="compositionally biased region" description="Basic and acidic residues" evidence="1">
    <location>
        <begin position="68"/>
        <end position="77"/>
    </location>
</feature>
<sequence>MPAAAERDESGASGLQKWVEGTAIATAGLALGDDLWQQPTRSRSTSPPAAEKSLGLAPKSRSRPTSPEVKRDSDLSRSRRISAARPNTDSPTAVPLHFRRPPTSPGLARAVPVELPNPKSKEYRPLYLVALHGSAKVEQEANEELPSLPSSKTSSRAQSVEDLRVLNDQDAVKTWEPIDLDLTERRKPTGLTISTDRVQDGEHDILDSQQTTPTAEHFAALRESEKKPKPKYEFHSPSELLRDPAGLQEVPSSPPIEGLPSAESSVVGWKDAVEERSVTEEQDHGSVHDSTTDAEMFTPTQERGDFFDDPSTPQGPGFANIVDQAVIAAYKEIEQPSSIEPKEIVETELASKEAATELAIESSSPRTKNSGFGDIVDAAVLAAAASREKPLDAAPEEPVTAIEGLEPALMDETEVSKDVASESIEQPTEPSENVTAEEAGSKKKKNKKKKNKKGQASESVDLSAESTPVPAEQQSPPVETTEEVSHSPEPADEAIELPKEAEAEAVPVPQSVLESTEAPDAAVPPLESTENATVSAAEVDTPARVAEADDSKEFAGMSKKEKRAAKKKKKQQEQNEGISTAKEQIDPAGDVPDKARMVASDNIDIQQAIVPAAPQEQPEAQEETRELIASEESPAPMEEESKEIDRPFGESTTEPLEIPLDGTTPPASVVPAPFGEPAQTDDDADFHEAVEDKPKVEALSAVEPLESEPTKEEETPPSKQKNKKNKKKNRQSVAEETASSTESQPTPEPELEQHSKDIALEQPASGETTDPQGPVPSEDGQVLESDQPVSAEPVALGAATSPKPELTHPNPVSHEVPAEETSPAGLADITAPIDDVRDRSEVLPESVAEENAIPIEPEVAPQADTSEEPSAEADQPIESSEPAKTVEEASDQPVVDASLETETIDSSKLSAKERKKLAKKAKKNGNKEIVPSTAEEEKSAEPEVVADAEPQATEAVEAAAKSQETAGVSEGPSSVHAEDTPGTEELMVPEGESEEVKGLKPEESKESQDIITPPVEEVIKELPVEPVESEREALKEANEEIQVLPAETPLVESKSQKKKRKKAEKEAAEMKAAEKALQEQQQEIQNISTDETLATEATATTVPGHAASTRDFETESAAKPSVLEEPVVTEEVAPPSTDEAQVPAVEFPSENVLGSVYQPIKPSDDSAVVSEEASVPAGTIRDQAVEASPKPDLPKQGELGPQILETLPVSEEVQNPDERAKLPLDEPEPEKPMTASQKKKEKRRKQKEEERRRSLLLQSDATADAETSPLGQQDTEQPEAEPMGVVELSNSEKNEPSMGPQTIEPVTTEDADKELSINAPNEELPPAPTEELPPAPTEELPPAPTEELPPAPTEELPPAPTEELPPAPADNVPVSERVAAEESTHITHPVVQDPHPELPIQTSQPVGAEEAEKPRAELEESNPAEVLADAPVEKGNMPQEPPAAQDPEQAEETGTSKSKKKKNKKKKSKSVDEESQVEVGKGHEQTDPPTEHTQPPTPPETGDSFARLEQPQELEVPATGESLEEAPGDQTVKEPPPEQVSESQDVFGQESTNTAADTQATETPLAKEGPDEVIEEVQPEIPSQEPTESRVEDVVPETTNTEETKLKEAPTEEQFTIVEASAEPEPGPETKLTAKQLKKLKKKQQKALTMDATSSSPAETGKDTASEATPELFLTEEPDTEKSVDVALPAEEMTTTRDVTTTQPETTHPEPQESLDQGNTELEAPADNQPTVDLEAEKEPNALDTAKPAPELEKPMTAAQRRKEKKKAKKRESQTTDKDSTEINVEPPRQ</sequence>
<proteinExistence type="predicted"/>
<comment type="caution">
    <text evidence="2">The sequence shown here is derived from an EMBL/GenBank/DDBJ whole genome shotgun (WGS) entry which is preliminary data.</text>
</comment>
<feature type="compositionally biased region" description="Basic and acidic residues" evidence="1">
    <location>
        <begin position="994"/>
        <end position="1008"/>
    </location>
</feature>